<dbReference type="RefSeq" id="WP_007858293.1">
    <property type="nucleotide sequence ID" value="NZ_JH376420.1"/>
</dbReference>
<dbReference type="eggNOG" id="ENOG5032X6S">
    <property type="taxonomic scope" value="Bacteria"/>
</dbReference>
<dbReference type="Proteomes" id="UP000003763">
    <property type="component" value="Unassembled WGS sequence"/>
</dbReference>
<protein>
    <submittedName>
        <fullName evidence="1">Uncharacterized protein</fullName>
    </submittedName>
</protein>
<evidence type="ECO:0000313" key="2">
    <source>
        <dbReference type="Proteomes" id="UP000003763"/>
    </source>
</evidence>
<proteinExistence type="predicted"/>
<name>G5HC97_9FIRM</name>
<gene>
    <name evidence="1" type="ORF">HMPREF9469_00209</name>
</gene>
<comment type="caution">
    <text evidence="1">The sequence shown here is derived from an EMBL/GenBank/DDBJ whole genome shotgun (WGS) entry which is preliminary data.</text>
</comment>
<sequence>MRGDEAGTKYPAWFKLLCGQVGQLQVPGEEKIRHNKICFGESDYIINSKEVKLLEQARKDRKKFVRYPEGAEIYSMGIQSFMKIAKEAHAVYKIRNIALVNTEILDAYLEAFRE</sequence>
<dbReference type="EMBL" id="ADLJ01000002">
    <property type="protein sequence ID" value="EHF00977.1"/>
    <property type="molecule type" value="Genomic_DNA"/>
</dbReference>
<evidence type="ECO:0000313" key="1">
    <source>
        <dbReference type="EMBL" id="EHF00977.1"/>
    </source>
</evidence>
<accession>G5HC97</accession>
<dbReference type="InterPro" id="IPR045591">
    <property type="entry name" value="DUF6462"/>
</dbReference>
<dbReference type="PATRIC" id="fig|742733.3.peg.218"/>
<reference evidence="1 2" key="1">
    <citation type="submission" date="2011-08" db="EMBL/GenBank/DDBJ databases">
        <title>The Genome Sequence of Clostridium citroniae WAL-17108.</title>
        <authorList>
            <consortium name="The Broad Institute Genome Sequencing Platform"/>
            <person name="Earl A."/>
            <person name="Ward D."/>
            <person name="Feldgarden M."/>
            <person name="Gevers D."/>
            <person name="Finegold S.M."/>
            <person name="Summanen P.H."/>
            <person name="Molitoris D.R."/>
            <person name="Vaisanen M.L."/>
            <person name="Daigneault M."/>
            <person name="Allen-Vercoe E."/>
            <person name="Young S.K."/>
            <person name="Zeng Q."/>
            <person name="Gargeya S."/>
            <person name="Fitzgerald M."/>
            <person name="Haas B."/>
            <person name="Abouelleil A."/>
            <person name="Alvarado L."/>
            <person name="Arachchi H.M."/>
            <person name="Berlin A."/>
            <person name="Brown A."/>
            <person name="Chapman S.B."/>
            <person name="Chen Z."/>
            <person name="Dunbar C."/>
            <person name="Freedman E."/>
            <person name="Gearin G."/>
            <person name="Gellesch M."/>
            <person name="Goldberg J."/>
            <person name="Griggs A."/>
            <person name="Gujja S."/>
            <person name="Heiman D."/>
            <person name="Howarth C."/>
            <person name="Larson L."/>
            <person name="Lui A."/>
            <person name="MacDonald P.J.P."/>
            <person name="Montmayeur A."/>
            <person name="Murphy C."/>
            <person name="Neiman D."/>
            <person name="Pearson M."/>
            <person name="Priest M."/>
            <person name="Roberts A."/>
            <person name="Saif S."/>
            <person name="Shea T."/>
            <person name="Shenoy N."/>
            <person name="Sisk P."/>
            <person name="Stolte C."/>
            <person name="Sykes S."/>
            <person name="Wortman J."/>
            <person name="Nusbaum C."/>
            <person name="Birren B."/>
        </authorList>
    </citation>
    <scope>NUCLEOTIDE SEQUENCE [LARGE SCALE GENOMIC DNA]</scope>
    <source>
        <strain evidence="1 2">WAL-17108</strain>
    </source>
</reference>
<organism evidence="1 2">
    <name type="scientific">[Clostridium] citroniae WAL-17108</name>
    <dbReference type="NCBI Taxonomy" id="742733"/>
    <lineage>
        <taxon>Bacteria</taxon>
        <taxon>Bacillati</taxon>
        <taxon>Bacillota</taxon>
        <taxon>Clostridia</taxon>
        <taxon>Lachnospirales</taxon>
        <taxon>Lachnospiraceae</taxon>
        <taxon>Enterocloster</taxon>
    </lineage>
</organism>
<dbReference type="HOGENOM" id="CLU_2116713_0_0_9"/>
<dbReference type="Pfam" id="PF20063">
    <property type="entry name" value="DUF6462"/>
    <property type="match status" value="1"/>
</dbReference>
<dbReference type="AlphaFoldDB" id="G5HC97"/>